<evidence type="ECO:0000259" key="1">
    <source>
        <dbReference type="Pfam" id="PF01590"/>
    </source>
</evidence>
<keyword evidence="3" id="KW-1185">Reference proteome</keyword>
<evidence type="ECO:0000313" key="3">
    <source>
        <dbReference type="Proteomes" id="UP000709336"/>
    </source>
</evidence>
<evidence type="ECO:0000313" key="2">
    <source>
        <dbReference type="EMBL" id="NMH59092.1"/>
    </source>
</evidence>
<dbReference type="RefSeq" id="WP_169209666.1">
    <property type="nucleotide sequence ID" value="NZ_JAATNW010000002.1"/>
</dbReference>
<organism evidence="2 3">
    <name type="scientific">Alteromonas ponticola</name>
    <dbReference type="NCBI Taxonomy" id="2720613"/>
    <lineage>
        <taxon>Bacteria</taxon>
        <taxon>Pseudomonadati</taxon>
        <taxon>Pseudomonadota</taxon>
        <taxon>Gammaproteobacteria</taxon>
        <taxon>Alteromonadales</taxon>
        <taxon>Alteromonadaceae</taxon>
        <taxon>Alteromonas/Salinimonas group</taxon>
        <taxon>Alteromonas</taxon>
    </lineage>
</organism>
<dbReference type="Gene3D" id="3.30.450.40">
    <property type="match status" value="1"/>
</dbReference>
<dbReference type="InterPro" id="IPR003018">
    <property type="entry name" value="GAF"/>
</dbReference>
<dbReference type="SUPFAM" id="SSF55781">
    <property type="entry name" value="GAF domain-like"/>
    <property type="match status" value="1"/>
</dbReference>
<accession>A0ABX1R1Z4</accession>
<proteinExistence type="predicted"/>
<sequence length="163" mass="18944">MADYDPLTDLTIKLSRQALSDEKKYREICNCVRRVIGDANRVSLWQFNERRDEIYCLCLLEDGSFSADIDLVLAQTTCADYFEAILRKEVVIAPVAREHPHTYCFTEDYFEPNNIYSLLDYIFHQDFKPIGIICCEGTTGPVSWTERDISMLKRIANITSMFF</sequence>
<dbReference type="Proteomes" id="UP000709336">
    <property type="component" value="Unassembled WGS sequence"/>
</dbReference>
<dbReference type="Pfam" id="PF01590">
    <property type="entry name" value="GAF"/>
    <property type="match status" value="1"/>
</dbReference>
<dbReference type="InterPro" id="IPR029016">
    <property type="entry name" value="GAF-like_dom_sf"/>
</dbReference>
<protein>
    <submittedName>
        <fullName evidence="2">GAF domain-containing protein</fullName>
    </submittedName>
</protein>
<gene>
    <name evidence="2" type="ORF">HCJ96_03535</name>
</gene>
<reference evidence="2 3" key="1">
    <citation type="submission" date="2020-03" db="EMBL/GenBank/DDBJ databases">
        <title>Alteromonas ponticola sp. nov., isolated from seawater.</title>
        <authorList>
            <person name="Yoon J.-H."/>
            <person name="Kim Y.-O."/>
        </authorList>
    </citation>
    <scope>NUCLEOTIDE SEQUENCE [LARGE SCALE GENOMIC DNA]</scope>
    <source>
        <strain evidence="2 3">MYP5</strain>
    </source>
</reference>
<comment type="caution">
    <text evidence="2">The sequence shown here is derived from an EMBL/GenBank/DDBJ whole genome shotgun (WGS) entry which is preliminary data.</text>
</comment>
<feature type="domain" description="GAF" evidence="1">
    <location>
        <begin position="38"/>
        <end position="158"/>
    </location>
</feature>
<name>A0ABX1R1Z4_9ALTE</name>
<dbReference type="EMBL" id="JAATNW010000002">
    <property type="protein sequence ID" value="NMH59092.1"/>
    <property type="molecule type" value="Genomic_DNA"/>
</dbReference>